<keyword evidence="2" id="KW-1133">Transmembrane helix</keyword>
<keyword evidence="2" id="KW-0472">Membrane</keyword>
<evidence type="ECO:0000313" key="4">
    <source>
        <dbReference type="Proteomes" id="UP001228049"/>
    </source>
</evidence>
<protein>
    <submittedName>
        <fullName evidence="3">Photoreceptor disk component PRCD</fullName>
    </submittedName>
</protein>
<dbReference type="AlphaFoldDB" id="A0AAD9BPE5"/>
<reference evidence="3" key="1">
    <citation type="submission" date="2023-04" db="EMBL/GenBank/DDBJ databases">
        <title>Chromosome-level genome of Chaenocephalus aceratus.</title>
        <authorList>
            <person name="Park H."/>
        </authorList>
    </citation>
    <scope>NUCLEOTIDE SEQUENCE</scope>
    <source>
        <strain evidence="3">DE</strain>
        <tissue evidence="3">Muscle</tissue>
    </source>
</reference>
<dbReference type="EMBL" id="JASDAP010000020">
    <property type="protein sequence ID" value="KAK1885728.1"/>
    <property type="molecule type" value="Genomic_DNA"/>
</dbReference>
<evidence type="ECO:0000313" key="3">
    <source>
        <dbReference type="EMBL" id="KAK1885728.1"/>
    </source>
</evidence>
<evidence type="ECO:0000256" key="1">
    <source>
        <dbReference type="SAM" id="MobiDB-lite"/>
    </source>
</evidence>
<feature type="transmembrane region" description="Helical" evidence="2">
    <location>
        <begin position="73"/>
        <end position="97"/>
    </location>
</feature>
<dbReference type="Proteomes" id="UP001228049">
    <property type="component" value="Unassembled WGS sequence"/>
</dbReference>
<accession>A0AAD9BPE5</accession>
<feature type="compositionally biased region" description="Basic and acidic residues" evidence="1">
    <location>
        <begin position="107"/>
        <end position="117"/>
    </location>
</feature>
<gene>
    <name evidence="3" type="ORF">KUDE01_029449</name>
</gene>
<feature type="region of interest" description="Disordered" evidence="1">
    <location>
        <begin position="104"/>
        <end position="128"/>
    </location>
</feature>
<keyword evidence="2" id="KW-0812">Transmembrane</keyword>
<comment type="caution">
    <text evidence="3">The sequence shown here is derived from an EMBL/GenBank/DDBJ whole genome shotgun (WGS) entry which is preliminary data.</text>
</comment>
<keyword evidence="4" id="KW-1185">Reference proteome</keyword>
<organism evidence="3 4">
    <name type="scientific">Dissostichus eleginoides</name>
    <name type="common">Patagonian toothfish</name>
    <name type="synonym">Dissostichus amissus</name>
    <dbReference type="NCBI Taxonomy" id="100907"/>
    <lineage>
        <taxon>Eukaryota</taxon>
        <taxon>Metazoa</taxon>
        <taxon>Chordata</taxon>
        <taxon>Craniata</taxon>
        <taxon>Vertebrata</taxon>
        <taxon>Euteleostomi</taxon>
        <taxon>Actinopterygii</taxon>
        <taxon>Neopterygii</taxon>
        <taxon>Teleostei</taxon>
        <taxon>Neoteleostei</taxon>
        <taxon>Acanthomorphata</taxon>
        <taxon>Eupercaria</taxon>
        <taxon>Perciformes</taxon>
        <taxon>Notothenioidei</taxon>
        <taxon>Nototheniidae</taxon>
        <taxon>Dissostichus</taxon>
    </lineage>
</organism>
<evidence type="ECO:0000256" key="2">
    <source>
        <dbReference type="SAM" id="Phobius"/>
    </source>
</evidence>
<sequence>MIRFKIYTSPILCPTSDVSFALRSSLRQLETNEPRARLSQPAHSGRERERRKGLLGCGEWIHYGGFVLTLLSLWLWVLGSGTMCTTIMILSTLALVLRRHLNSRHKTSPEDSGKNEVHGVQISKDTEK</sequence>
<name>A0AAD9BPE5_DISEL</name>
<proteinExistence type="predicted"/>